<protein>
    <submittedName>
        <fullName evidence="4">Gentisate 1,2-dioxygenase</fullName>
    </submittedName>
</protein>
<dbReference type="CDD" id="cd06992">
    <property type="entry name" value="cupin_GDO-like_C"/>
    <property type="match status" value="1"/>
</dbReference>
<keyword evidence="5" id="KW-1185">Reference proteome</keyword>
<comment type="caution">
    <text evidence="4">The sequence shown here is derived from an EMBL/GenBank/DDBJ whole genome shotgun (WGS) entry which is preliminary data.</text>
</comment>
<evidence type="ECO:0000313" key="4">
    <source>
        <dbReference type="EMBL" id="SAK80038.1"/>
    </source>
</evidence>
<evidence type="ECO:0000313" key="5">
    <source>
        <dbReference type="Proteomes" id="UP000054978"/>
    </source>
</evidence>
<dbReference type="STRING" id="1777144.AWB83_04209"/>
<dbReference type="AlphaFoldDB" id="A0A158CCE3"/>
<dbReference type="RefSeq" id="WP_087047589.1">
    <property type="nucleotide sequence ID" value="NZ_FCOB02000020.1"/>
</dbReference>
<feature type="domain" description="Cupin type-2" evidence="3">
    <location>
        <begin position="94"/>
        <end position="162"/>
    </location>
</feature>
<feature type="domain" description="Cupin type-2" evidence="3">
    <location>
        <begin position="263"/>
        <end position="329"/>
    </location>
</feature>
<organism evidence="4 5">
    <name type="scientific">Caballeronia ptereochthonis</name>
    <dbReference type="NCBI Taxonomy" id="1777144"/>
    <lineage>
        <taxon>Bacteria</taxon>
        <taxon>Pseudomonadati</taxon>
        <taxon>Pseudomonadota</taxon>
        <taxon>Betaproteobacteria</taxon>
        <taxon>Burkholderiales</taxon>
        <taxon>Burkholderiaceae</taxon>
        <taxon>Caballeronia</taxon>
    </lineage>
</organism>
<evidence type="ECO:0000259" key="3">
    <source>
        <dbReference type="Pfam" id="PF07883"/>
    </source>
</evidence>
<dbReference type="SUPFAM" id="SSF51182">
    <property type="entry name" value="RmlC-like cupins"/>
    <property type="match status" value="1"/>
</dbReference>
<dbReference type="PANTHER" id="PTHR41517:SF1">
    <property type="entry name" value="CUPIN"/>
    <property type="match status" value="1"/>
</dbReference>
<keyword evidence="1" id="KW-0223">Dioxygenase</keyword>
<dbReference type="InterPro" id="IPR014710">
    <property type="entry name" value="RmlC-like_jellyroll"/>
</dbReference>
<evidence type="ECO:0000256" key="1">
    <source>
        <dbReference type="ARBA" id="ARBA00022964"/>
    </source>
</evidence>
<proteinExistence type="predicted"/>
<dbReference type="InterPro" id="IPR013096">
    <property type="entry name" value="Cupin_2"/>
</dbReference>
<evidence type="ECO:0000256" key="2">
    <source>
        <dbReference type="ARBA" id="ARBA00023002"/>
    </source>
</evidence>
<dbReference type="GO" id="GO:0051213">
    <property type="term" value="F:dioxygenase activity"/>
    <property type="evidence" value="ECO:0007669"/>
    <property type="project" value="UniProtKB-KW"/>
</dbReference>
<dbReference type="Gene3D" id="2.60.120.10">
    <property type="entry name" value="Jelly Rolls"/>
    <property type="match status" value="1"/>
</dbReference>
<dbReference type="EMBL" id="FCOB02000020">
    <property type="protein sequence ID" value="SAK80038.1"/>
    <property type="molecule type" value="Genomic_DNA"/>
</dbReference>
<dbReference type="OrthoDB" id="285029at2"/>
<gene>
    <name evidence="4" type="ORF">AWB83_04209</name>
</gene>
<dbReference type="Proteomes" id="UP000054978">
    <property type="component" value="Unassembled WGS sequence"/>
</dbReference>
<dbReference type="InterPro" id="IPR047183">
    <property type="entry name" value="GDO-like"/>
</dbReference>
<accession>A0A158CCE3</accession>
<dbReference type="Pfam" id="PF07883">
    <property type="entry name" value="Cupin_2"/>
    <property type="match status" value="2"/>
</dbReference>
<dbReference type="CDD" id="cd02216">
    <property type="entry name" value="cupin_GDO-like_N"/>
    <property type="match status" value="1"/>
</dbReference>
<keyword evidence="2" id="KW-0560">Oxidoreductase</keyword>
<dbReference type="InterPro" id="IPR011051">
    <property type="entry name" value="RmlC_Cupin_sf"/>
</dbReference>
<name>A0A158CCE3_9BURK</name>
<reference evidence="4" key="1">
    <citation type="submission" date="2016-01" db="EMBL/GenBank/DDBJ databases">
        <authorList>
            <person name="Peeters C."/>
        </authorList>
    </citation>
    <scope>NUCLEOTIDE SEQUENCE [LARGE SCALE GENOMIC DNA]</scope>
    <source>
        <strain evidence="4">LMG 29326</strain>
    </source>
</reference>
<sequence length="352" mass="38894">MTEAVMTDSAQRAAIADELDQHNCRVAQPTDGPLFTRTPQSAMQAAHWKARDLERLLDKIGANLKLEAGGQRRTLRLANRGLPFGTTPTFWASIQVILPGEIATAHRHTASALRFIMKGRGADTIVDGERYEMNEGDLVLTPSWTWHDHEHKGDEPMIWLDVLDISLVRSMHATFFEGSEAPRQPLAPLPDRSYRMYGSGIMKPLADTPVPDINPLLVYTAERSQEALRLASALPPDPYDDTALEYLNPLTGGPAMPTIGTVLQSLRPGVHTKAHRHTGSVVYYVMRGMGTTIVDGAHFDWGAGDFMAIPPWAVHEHINRSADTPAMLFQVNDIPALKKLGLYREEPADAQI</sequence>
<dbReference type="PANTHER" id="PTHR41517">
    <property type="entry name" value="1,2-DIOXYGENASE PROTEIN-RELATED"/>
    <property type="match status" value="1"/>
</dbReference>